<dbReference type="AlphaFoldDB" id="A0AAD4LZS5"/>
<comment type="caution">
    <text evidence="1">The sequence shown here is derived from an EMBL/GenBank/DDBJ whole genome shotgun (WGS) entry which is preliminary data.</text>
</comment>
<dbReference type="EMBL" id="WTXG01000080">
    <property type="protein sequence ID" value="KAI0294128.1"/>
    <property type="molecule type" value="Genomic_DNA"/>
</dbReference>
<keyword evidence="2" id="KW-1185">Reference proteome</keyword>
<reference evidence="1" key="1">
    <citation type="journal article" date="2022" name="New Phytol.">
        <title>Evolutionary transition to the ectomycorrhizal habit in the genomes of a hyperdiverse lineage of mushroom-forming fungi.</title>
        <authorList>
            <person name="Looney B."/>
            <person name="Miyauchi S."/>
            <person name="Morin E."/>
            <person name="Drula E."/>
            <person name="Courty P.E."/>
            <person name="Kohler A."/>
            <person name="Kuo A."/>
            <person name="LaButti K."/>
            <person name="Pangilinan J."/>
            <person name="Lipzen A."/>
            <person name="Riley R."/>
            <person name="Andreopoulos W."/>
            <person name="He G."/>
            <person name="Johnson J."/>
            <person name="Nolan M."/>
            <person name="Tritt A."/>
            <person name="Barry K.W."/>
            <person name="Grigoriev I.V."/>
            <person name="Nagy L.G."/>
            <person name="Hibbett D."/>
            <person name="Henrissat B."/>
            <person name="Matheny P.B."/>
            <person name="Labbe J."/>
            <person name="Martin F.M."/>
        </authorList>
    </citation>
    <scope>NUCLEOTIDE SEQUENCE</scope>
    <source>
        <strain evidence="1">BPL690</strain>
    </source>
</reference>
<organism evidence="1 2">
    <name type="scientific">Multifurca ochricompacta</name>
    <dbReference type="NCBI Taxonomy" id="376703"/>
    <lineage>
        <taxon>Eukaryota</taxon>
        <taxon>Fungi</taxon>
        <taxon>Dikarya</taxon>
        <taxon>Basidiomycota</taxon>
        <taxon>Agaricomycotina</taxon>
        <taxon>Agaricomycetes</taxon>
        <taxon>Russulales</taxon>
        <taxon>Russulaceae</taxon>
        <taxon>Multifurca</taxon>
    </lineage>
</organism>
<evidence type="ECO:0000313" key="1">
    <source>
        <dbReference type="EMBL" id="KAI0294128.1"/>
    </source>
</evidence>
<accession>A0AAD4LZS5</accession>
<sequence>MTLLHYHRSMAACGHGVLYSTRLSWGGSCVLGGRFCQGFRQCHPPLSFTFVYTVCLSILLRR</sequence>
<dbReference type="Proteomes" id="UP001203297">
    <property type="component" value="Unassembled WGS sequence"/>
</dbReference>
<evidence type="ECO:0000313" key="2">
    <source>
        <dbReference type="Proteomes" id="UP001203297"/>
    </source>
</evidence>
<proteinExistence type="predicted"/>
<protein>
    <submittedName>
        <fullName evidence="1">Uncharacterized protein</fullName>
    </submittedName>
</protein>
<name>A0AAD4LZS5_9AGAM</name>
<gene>
    <name evidence="1" type="ORF">B0F90DRAFT_1758782</name>
</gene>